<reference evidence="2 3" key="1">
    <citation type="submission" date="2016-07" db="EMBL/GenBank/DDBJ databases">
        <title>Multiple horizontal gene transfer events from other fungi enriched the ability of initially mycotrophic Trichoderma (Ascomycota) to feed on dead plant biomass.</title>
        <authorList>
            <consortium name="DOE Joint Genome Institute"/>
            <person name="Aerts A."/>
            <person name="Atanasova L."/>
            <person name="Chenthamara K."/>
            <person name="Zhang J."/>
            <person name="Grujic M."/>
            <person name="Henrissat B."/>
            <person name="Kuo A."/>
            <person name="Salamov A."/>
            <person name="Lipzen A."/>
            <person name="Labutti K."/>
            <person name="Barry K."/>
            <person name="Miao Y."/>
            <person name="Rahimi M.J."/>
            <person name="Shen Q."/>
            <person name="Grigoriev I.V."/>
            <person name="Kubicek C.P."/>
            <person name="Druzhinina I.S."/>
        </authorList>
    </citation>
    <scope>NUCLEOTIDE SEQUENCE [LARGE SCALE GENOMIC DNA]</scope>
    <source>
        <strain evidence="2 3">CBS 433.97</strain>
    </source>
</reference>
<organism evidence="2 3">
    <name type="scientific">Trichoderma asperellum (strain ATCC 204424 / CBS 433.97 / NBRC 101777)</name>
    <dbReference type="NCBI Taxonomy" id="1042311"/>
    <lineage>
        <taxon>Eukaryota</taxon>
        <taxon>Fungi</taxon>
        <taxon>Dikarya</taxon>
        <taxon>Ascomycota</taxon>
        <taxon>Pezizomycotina</taxon>
        <taxon>Sordariomycetes</taxon>
        <taxon>Hypocreomycetidae</taxon>
        <taxon>Hypocreales</taxon>
        <taxon>Hypocreaceae</taxon>
        <taxon>Trichoderma</taxon>
    </lineage>
</organism>
<keyword evidence="1" id="KW-0812">Transmembrane</keyword>
<dbReference type="EMBL" id="KZ679259">
    <property type="protein sequence ID" value="PTB43263.1"/>
    <property type="molecule type" value="Genomic_DNA"/>
</dbReference>
<gene>
    <name evidence="2" type="ORF">M441DRAFT_56288</name>
</gene>
<proteinExistence type="predicted"/>
<protein>
    <submittedName>
        <fullName evidence="2">Uncharacterized protein</fullName>
    </submittedName>
</protein>
<evidence type="ECO:0000256" key="1">
    <source>
        <dbReference type="SAM" id="Phobius"/>
    </source>
</evidence>
<evidence type="ECO:0000313" key="3">
    <source>
        <dbReference type="Proteomes" id="UP000240493"/>
    </source>
</evidence>
<sequence length="53" mass="6058">MLALPLFISSLFVILIALLLVCFCRWAHDRFTSQSFIDAQGPRWRFVLGVSCV</sequence>
<name>A0A2T3ZEQ0_TRIA4</name>
<feature type="transmembrane region" description="Helical" evidence="1">
    <location>
        <begin position="6"/>
        <end position="27"/>
    </location>
</feature>
<keyword evidence="1" id="KW-1133">Transmembrane helix</keyword>
<evidence type="ECO:0000313" key="2">
    <source>
        <dbReference type="EMBL" id="PTB43263.1"/>
    </source>
</evidence>
<dbReference type="Proteomes" id="UP000240493">
    <property type="component" value="Unassembled WGS sequence"/>
</dbReference>
<accession>A0A2T3ZEQ0</accession>
<keyword evidence="3" id="KW-1185">Reference proteome</keyword>
<keyword evidence="1" id="KW-0472">Membrane</keyword>
<feature type="non-terminal residue" evidence="2">
    <location>
        <position position="53"/>
    </location>
</feature>
<dbReference type="AlphaFoldDB" id="A0A2T3ZEQ0"/>